<evidence type="ECO:0000259" key="2">
    <source>
        <dbReference type="PROSITE" id="PS50983"/>
    </source>
</evidence>
<evidence type="ECO:0000313" key="4">
    <source>
        <dbReference type="Proteomes" id="UP000004295"/>
    </source>
</evidence>
<dbReference type="EMBL" id="ACNN01000028">
    <property type="protein sequence ID" value="EEN82280.1"/>
    <property type="molecule type" value="Genomic_DNA"/>
</dbReference>
<dbReference type="eggNOG" id="COG0614">
    <property type="taxonomic scope" value="Bacteria"/>
</dbReference>
<feature type="chain" id="PRO_5002928055" evidence="1">
    <location>
        <begin position="21"/>
        <end position="389"/>
    </location>
</feature>
<dbReference type="SUPFAM" id="SSF53807">
    <property type="entry name" value="Helical backbone' metal receptor"/>
    <property type="match status" value="1"/>
</dbReference>
<dbReference type="RefSeq" id="WP_004334408.1">
    <property type="nucleotide sequence ID" value="NZ_ACNN01000028.1"/>
</dbReference>
<dbReference type="Gene3D" id="3.40.50.1980">
    <property type="entry name" value="Nitrogenase molybdenum iron protein domain"/>
    <property type="match status" value="2"/>
</dbReference>
<dbReference type="Pfam" id="PF01497">
    <property type="entry name" value="Peripla_BP_2"/>
    <property type="match status" value="1"/>
</dbReference>
<comment type="caution">
    <text evidence="3">The sequence shown here is derived from an EMBL/GenBank/DDBJ whole genome shotgun (WGS) entry which is preliminary data.</text>
</comment>
<dbReference type="AlphaFoldDB" id="C3JC03"/>
<reference evidence="3 4" key="1">
    <citation type="submission" date="2009-04" db="EMBL/GenBank/DDBJ databases">
        <authorList>
            <person name="Sebastian Y."/>
            <person name="Madupu R."/>
            <person name="Durkin A.S."/>
            <person name="Torralba M."/>
            <person name="Methe B."/>
            <person name="Sutton G.G."/>
            <person name="Strausberg R.L."/>
            <person name="Nelson K.E."/>
        </authorList>
    </citation>
    <scope>NUCLEOTIDE SEQUENCE [LARGE SCALE GENOMIC DNA]</scope>
    <source>
        <strain evidence="4">ATCC 35406 / BCRC 14492 / JCM 8526 / NCTC 13058 / HG 370</strain>
    </source>
</reference>
<feature type="domain" description="Fe/B12 periplasmic-binding" evidence="2">
    <location>
        <begin position="107"/>
        <end position="375"/>
    </location>
</feature>
<dbReference type="PROSITE" id="PS51257">
    <property type="entry name" value="PROKAR_LIPOPROTEIN"/>
    <property type="match status" value="1"/>
</dbReference>
<name>C3JC03_POREA</name>
<dbReference type="InterPro" id="IPR050902">
    <property type="entry name" value="ABC_Transporter_SBP"/>
</dbReference>
<proteinExistence type="predicted"/>
<evidence type="ECO:0000313" key="3">
    <source>
        <dbReference type="EMBL" id="EEN82280.1"/>
    </source>
</evidence>
<dbReference type="STRING" id="553175.POREN0001_0141"/>
<evidence type="ECO:0000256" key="1">
    <source>
        <dbReference type="SAM" id="SignalP"/>
    </source>
</evidence>
<dbReference type="PROSITE" id="PS50983">
    <property type="entry name" value="FE_B12_PBP"/>
    <property type="match status" value="1"/>
</dbReference>
<accession>C3JC03</accession>
<keyword evidence="1" id="KW-0732">Signal</keyword>
<dbReference type="PANTHER" id="PTHR30535">
    <property type="entry name" value="VITAMIN B12-BINDING PROTEIN"/>
    <property type="match status" value="1"/>
</dbReference>
<protein>
    <submittedName>
        <fullName evidence="3">Periplasmic binding protein</fullName>
    </submittedName>
</protein>
<dbReference type="Proteomes" id="UP000004295">
    <property type="component" value="Unassembled WGS sequence"/>
</dbReference>
<dbReference type="GeneID" id="93365863"/>
<dbReference type="GO" id="GO:0071281">
    <property type="term" value="P:cellular response to iron ion"/>
    <property type="evidence" value="ECO:0007669"/>
    <property type="project" value="TreeGrafter"/>
</dbReference>
<sequence length="389" mass="44153">MKKILFYSFFTLLLWGAVSACSNGKQSDQTTEDSLQYTGDAAKRIEVEYAEGFRLQYIPGAVLATLSDPQNPEEATQYHFAFIQDAAQCDKSAIPSEYTQVSIPLNRVVCMTTLQLSNFIALDQLDKVVGMSSTRHLFNQEVKERIKSGKINKIGIEGNFDREVVMAIEPDIILISPFKRGGYDDLKDVDIPLIPHLGYKENSPLGQAEWIKFIGLLLGKEGEANKVFAELRDEYNKWKEIAEKATPRPTVFSGDLKSGTWYAVGGKSFLAQLFRDAGADYFLKDDPNTGGVTLDFETIYSKAAEVDYWRILSSFDGEFTYKALQAQDERYKDFKAFKEKGVIHCNLSTTPYYESAIIHPDLLLKDFIKVFHPELLPEYTPTYYHRLEH</sequence>
<dbReference type="PANTHER" id="PTHR30535:SF34">
    <property type="entry name" value="MOLYBDATE-BINDING PROTEIN MOLA"/>
    <property type="match status" value="1"/>
</dbReference>
<feature type="signal peptide" evidence="1">
    <location>
        <begin position="1"/>
        <end position="20"/>
    </location>
</feature>
<organism evidence="3 4">
    <name type="scientific">Porphyromonas endodontalis (strain ATCC 35406 / DSM 24491 / JCM 8526 / CCUG 16442 / BCRC 14492 / NCTC 13058 / HG 370)</name>
    <name type="common">Bacteroides endodontalis</name>
    <dbReference type="NCBI Taxonomy" id="553175"/>
    <lineage>
        <taxon>Bacteria</taxon>
        <taxon>Pseudomonadati</taxon>
        <taxon>Bacteroidota</taxon>
        <taxon>Bacteroidia</taxon>
        <taxon>Bacteroidales</taxon>
        <taxon>Porphyromonadaceae</taxon>
        <taxon>Porphyromonas</taxon>
    </lineage>
</organism>
<dbReference type="InterPro" id="IPR002491">
    <property type="entry name" value="ABC_transptr_periplasmic_BD"/>
</dbReference>
<keyword evidence="4" id="KW-1185">Reference proteome</keyword>
<gene>
    <name evidence="3" type="ORF">POREN0001_0141</name>
</gene>